<comment type="caution">
    <text evidence="1">The sequence shown here is derived from an EMBL/GenBank/DDBJ whole genome shotgun (WGS) entry which is preliminary data.</text>
</comment>
<dbReference type="AlphaFoldDB" id="A0A921N2W8"/>
<dbReference type="Proteomes" id="UP000776700">
    <property type="component" value="Unassembled WGS sequence"/>
</dbReference>
<name>A0A921N2W8_9FIRM</name>
<accession>A0A921N2W8</accession>
<reference evidence="1" key="1">
    <citation type="journal article" date="2021" name="PeerJ">
        <title>Extensive microbial diversity within the chicken gut microbiome revealed by metagenomics and culture.</title>
        <authorList>
            <person name="Gilroy R."/>
            <person name="Ravi A."/>
            <person name="Getino M."/>
            <person name="Pursley I."/>
            <person name="Horton D.L."/>
            <person name="Alikhan N.F."/>
            <person name="Baker D."/>
            <person name="Gharbi K."/>
            <person name="Hall N."/>
            <person name="Watson M."/>
            <person name="Adriaenssens E.M."/>
            <person name="Foster-Nyarko E."/>
            <person name="Jarju S."/>
            <person name="Secka A."/>
            <person name="Antonio M."/>
            <person name="Oren A."/>
            <person name="Chaudhuri R.R."/>
            <person name="La Ragione R."/>
            <person name="Hildebrand F."/>
            <person name="Pallen M.J."/>
        </authorList>
    </citation>
    <scope>NUCLEOTIDE SEQUENCE</scope>
    <source>
        <strain evidence="1">1277</strain>
    </source>
</reference>
<gene>
    <name evidence="1" type="ORF">K8V90_09655</name>
</gene>
<reference evidence="1" key="2">
    <citation type="submission" date="2021-09" db="EMBL/GenBank/DDBJ databases">
        <authorList>
            <person name="Gilroy R."/>
        </authorList>
    </citation>
    <scope>NUCLEOTIDE SEQUENCE</scope>
    <source>
        <strain evidence="1">1277</strain>
    </source>
</reference>
<evidence type="ECO:0000313" key="1">
    <source>
        <dbReference type="EMBL" id="HJG97354.1"/>
    </source>
</evidence>
<sequence>MKRSNTYQLTCSHCGEFISIDNISTTENIINNSLIGEIKISNVYTGYGTTGCYNSMDVELTCPRCHYMFKASVSKNSDL</sequence>
<organism evidence="1 2">
    <name type="scientific">Romboutsia timonensis</name>
    <dbReference type="NCBI Taxonomy" id="1776391"/>
    <lineage>
        <taxon>Bacteria</taxon>
        <taxon>Bacillati</taxon>
        <taxon>Bacillota</taxon>
        <taxon>Clostridia</taxon>
        <taxon>Peptostreptococcales</taxon>
        <taxon>Peptostreptococcaceae</taxon>
        <taxon>Romboutsia</taxon>
    </lineage>
</organism>
<dbReference type="EMBL" id="DYUB01000302">
    <property type="protein sequence ID" value="HJG97354.1"/>
    <property type="molecule type" value="Genomic_DNA"/>
</dbReference>
<protein>
    <submittedName>
        <fullName evidence="1">Uncharacterized protein</fullName>
    </submittedName>
</protein>
<evidence type="ECO:0000313" key="2">
    <source>
        <dbReference type="Proteomes" id="UP000776700"/>
    </source>
</evidence>
<proteinExistence type="predicted"/>